<accession>A0A8M9PEC2</accession>
<dbReference type="Gene3D" id="2.60.40.10">
    <property type="entry name" value="Immunoglobulins"/>
    <property type="match status" value="3"/>
</dbReference>
<reference evidence="4" key="1">
    <citation type="submission" date="2025-08" db="UniProtKB">
        <authorList>
            <consortium name="RefSeq"/>
        </authorList>
    </citation>
    <scope>IDENTIFICATION</scope>
    <source>
        <strain evidence="4">Tuebingen</strain>
        <tissue evidence="4">Fibroblasts and whole tissue</tissue>
    </source>
</reference>
<dbReference type="PROSITE" id="PS50835">
    <property type="entry name" value="IG_LIKE"/>
    <property type="match status" value="1"/>
</dbReference>
<gene>
    <name evidence="4" type="primary">LOC100148050</name>
</gene>
<feature type="domain" description="Ig-like" evidence="2">
    <location>
        <begin position="132"/>
        <end position="215"/>
    </location>
</feature>
<dbReference type="AlphaFoldDB" id="A0A8M9PEC2"/>
<sequence length="415" mass="46368">MPFVLFFVPLLLDGVFSFMDVITSVPVKEGDSVTLYADAIEIQKADLILWTFGPDGTRIVQFNRMANKISLYEEILDGRFRDRLKLDSKTGSLTMRNTTVADSGLYKLELIGGKEVPPKKFKIIVSAPLSIPAVIRDPSSPSSSVQYCSVLCSVVNVSAVSLSWYKGNSVLSSISVSDLSISLSLPLEVEYQDKNTYSCVINNTISNQTTHLDINTLCQPFNGWSPNHTALVCVCIVPAVLCGLYFYHQHRISKRGNKTSNKNRENGTVPLLLVEADGRCTSGQEDDVEKSVFVKEDKITLMPVMEGETVTLQADATEIREIDLILWTFANFKGCSSANFVTIATLNKMNSNESVKQFRDTLKLDHTTGSLTITKMTAKHYGFYKLQMIRRGQMDFHTFSVFNVPEKKERRLYSV</sequence>
<dbReference type="RefSeq" id="XP_021325198.2">
    <property type="nucleotide sequence ID" value="XM_021469523.3"/>
</dbReference>
<evidence type="ECO:0000256" key="1">
    <source>
        <dbReference type="SAM" id="SignalP"/>
    </source>
</evidence>
<name>A0A8M9PEC2_DANRE</name>
<dbReference type="SMART" id="SM00409">
    <property type="entry name" value="IG"/>
    <property type="match status" value="2"/>
</dbReference>
<dbReference type="InterPro" id="IPR007110">
    <property type="entry name" value="Ig-like_dom"/>
</dbReference>
<dbReference type="KEGG" id="dre:100148050"/>
<dbReference type="SUPFAM" id="SSF48726">
    <property type="entry name" value="Immunoglobulin"/>
    <property type="match status" value="3"/>
</dbReference>
<keyword evidence="3" id="KW-1185">Reference proteome</keyword>
<evidence type="ECO:0000259" key="2">
    <source>
        <dbReference type="PROSITE" id="PS50835"/>
    </source>
</evidence>
<dbReference type="InterPro" id="IPR036179">
    <property type="entry name" value="Ig-like_dom_sf"/>
</dbReference>
<dbReference type="CDD" id="cd00096">
    <property type="entry name" value="Ig"/>
    <property type="match status" value="1"/>
</dbReference>
<keyword evidence="1" id="KW-0732">Signal</keyword>
<dbReference type="Proteomes" id="UP000000437">
    <property type="component" value="Chromosome 22"/>
</dbReference>
<dbReference type="OrthoDB" id="8901801at2759"/>
<evidence type="ECO:0000313" key="3">
    <source>
        <dbReference type="Proteomes" id="UP000000437"/>
    </source>
</evidence>
<evidence type="ECO:0000313" key="4">
    <source>
        <dbReference type="RefSeq" id="XP_021325198.2"/>
    </source>
</evidence>
<organism evidence="3 4">
    <name type="scientific">Danio rerio</name>
    <name type="common">Zebrafish</name>
    <name type="synonym">Brachydanio rerio</name>
    <dbReference type="NCBI Taxonomy" id="7955"/>
    <lineage>
        <taxon>Eukaryota</taxon>
        <taxon>Metazoa</taxon>
        <taxon>Chordata</taxon>
        <taxon>Craniata</taxon>
        <taxon>Vertebrata</taxon>
        <taxon>Euteleostomi</taxon>
        <taxon>Actinopterygii</taxon>
        <taxon>Neopterygii</taxon>
        <taxon>Teleostei</taxon>
        <taxon>Ostariophysi</taxon>
        <taxon>Cypriniformes</taxon>
        <taxon>Danionidae</taxon>
        <taxon>Danioninae</taxon>
        <taxon>Danio</taxon>
    </lineage>
</organism>
<proteinExistence type="predicted"/>
<dbReference type="PANTHER" id="PTHR21063:SF4">
    <property type="entry name" value="CD48 ANTIGEN-RELATED"/>
    <property type="match status" value="1"/>
</dbReference>
<dbReference type="InterPro" id="IPR013783">
    <property type="entry name" value="Ig-like_fold"/>
</dbReference>
<dbReference type="GeneID" id="100148050"/>
<protein>
    <submittedName>
        <fullName evidence="4">Uncharacterized protein isoform X1</fullName>
    </submittedName>
</protein>
<feature type="chain" id="PRO_5044273262" evidence="1">
    <location>
        <begin position="18"/>
        <end position="415"/>
    </location>
</feature>
<dbReference type="PANTHER" id="PTHR21063">
    <property type="entry name" value="LFA-3"/>
    <property type="match status" value="1"/>
</dbReference>
<feature type="signal peptide" evidence="1">
    <location>
        <begin position="1"/>
        <end position="17"/>
    </location>
</feature>
<dbReference type="InterPro" id="IPR003599">
    <property type="entry name" value="Ig_sub"/>
</dbReference>